<reference evidence="1" key="1">
    <citation type="journal article" date="2020" name="Stud. Mycol.">
        <title>101 Dothideomycetes genomes: a test case for predicting lifestyles and emergence of pathogens.</title>
        <authorList>
            <person name="Haridas S."/>
            <person name="Albert R."/>
            <person name="Binder M."/>
            <person name="Bloem J."/>
            <person name="Labutti K."/>
            <person name="Salamov A."/>
            <person name="Andreopoulos B."/>
            <person name="Baker S."/>
            <person name="Barry K."/>
            <person name="Bills G."/>
            <person name="Bluhm B."/>
            <person name="Cannon C."/>
            <person name="Castanera R."/>
            <person name="Culley D."/>
            <person name="Daum C."/>
            <person name="Ezra D."/>
            <person name="Gonzalez J."/>
            <person name="Henrissat B."/>
            <person name="Kuo A."/>
            <person name="Liang C."/>
            <person name="Lipzen A."/>
            <person name="Lutzoni F."/>
            <person name="Magnuson J."/>
            <person name="Mondo S."/>
            <person name="Nolan M."/>
            <person name="Ohm R."/>
            <person name="Pangilinan J."/>
            <person name="Park H.-J."/>
            <person name="Ramirez L."/>
            <person name="Alfaro M."/>
            <person name="Sun H."/>
            <person name="Tritt A."/>
            <person name="Yoshinaga Y."/>
            <person name="Zwiers L.-H."/>
            <person name="Turgeon B."/>
            <person name="Goodwin S."/>
            <person name="Spatafora J."/>
            <person name="Crous P."/>
            <person name="Grigoriev I."/>
        </authorList>
    </citation>
    <scope>NUCLEOTIDE SEQUENCE</scope>
    <source>
        <strain evidence="1">CBS 207.26</strain>
    </source>
</reference>
<dbReference type="AlphaFoldDB" id="A0A6A6DY32"/>
<evidence type="ECO:0000313" key="1">
    <source>
        <dbReference type="EMBL" id="KAF2184474.1"/>
    </source>
</evidence>
<keyword evidence="2" id="KW-1185">Reference proteome</keyword>
<protein>
    <submittedName>
        <fullName evidence="1">Uncharacterized protein</fullName>
    </submittedName>
</protein>
<dbReference type="EMBL" id="ML994638">
    <property type="protein sequence ID" value="KAF2184474.1"/>
    <property type="molecule type" value="Genomic_DNA"/>
</dbReference>
<organism evidence="1 2">
    <name type="scientific">Zopfia rhizophila CBS 207.26</name>
    <dbReference type="NCBI Taxonomy" id="1314779"/>
    <lineage>
        <taxon>Eukaryota</taxon>
        <taxon>Fungi</taxon>
        <taxon>Dikarya</taxon>
        <taxon>Ascomycota</taxon>
        <taxon>Pezizomycotina</taxon>
        <taxon>Dothideomycetes</taxon>
        <taxon>Dothideomycetes incertae sedis</taxon>
        <taxon>Zopfiaceae</taxon>
        <taxon>Zopfia</taxon>
    </lineage>
</organism>
<sequence>MDHDQALRPAGPENLYPVITMLEINASSQGSPAILSPVPPSNSQTDGTLHVRLPVRIKDAPQILNQEIDVPSTKRSNQQDICAFLVQWISLKFLDNLHFPKSERRMYSKCVKKGPVSGSRVLMWMERIRPSFQTMCIFGKGSLGHLYYWDLSENVLLDALVHSQAQVQNIMKDLLSSNFELDSLIPFETNIRQSISYAGQPTVKMARATMYSVLMTPDSLLKRSSLETSKAKLGNLKALFLVAFGTLVAARYTFLRDKPESFTRNRFEDLNLNAEGFYLPSPEELFRNDFNFPNSSLLTADSYLLNAIHVEPPWRFLMRRALLEFSVHGASILPTSRQTSGPITTSKVTATIGMRPDLRGPKAEDAPISLRFLV</sequence>
<dbReference type="Proteomes" id="UP000800200">
    <property type="component" value="Unassembled WGS sequence"/>
</dbReference>
<gene>
    <name evidence="1" type="ORF">K469DRAFT_751055</name>
</gene>
<accession>A0A6A6DY32</accession>
<proteinExistence type="predicted"/>
<name>A0A6A6DY32_9PEZI</name>
<dbReference type="OrthoDB" id="5426982at2759"/>
<evidence type="ECO:0000313" key="2">
    <source>
        <dbReference type="Proteomes" id="UP000800200"/>
    </source>
</evidence>